<keyword evidence="8" id="KW-0472">Membrane</keyword>
<evidence type="ECO:0000256" key="7">
    <source>
        <dbReference type="ARBA" id="ARBA00023134"/>
    </source>
</evidence>
<dbReference type="SMART" id="SM00176">
    <property type="entry name" value="RAN"/>
    <property type="match status" value="1"/>
</dbReference>
<evidence type="ECO:0000313" key="12">
    <source>
        <dbReference type="Proteomes" id="UP000822688"/>
    </source>
</evidence>
<evidence type="ECO:0000256" key="9">
    <source>
        <dbReference type="ARBA" id="ARBA00023288"/>
    </source>
</evidence>
<dbReference type="Gene3D" id="3.40.50.300">
    <property type="entry name" value="P-loop containing nucleotide triphosphate hydrolases"/>
    <property type="match status" value="1"/>
</dbReference>
<dbReference type="PRINTS" id="PR00449">
    <property type="entry name" value="RASTRNSFRMNG"/>
</dbReference>
<evidence type="ECO:0000256" key="5">
    <source>
        <dbReference type="ARBA" id="ARBA00022741"/>
    </source>
</evidence>
<dbReference type="SMART" id="SM00173">
    <property type="entry name" value="RAS"/>
    <property type="match status" value="1"/>
</dbReference>
<name>A0A8T0IXB8_CERPU</name>
<organism evidence="11 12">
    <name type="scientific">Ceratodon purpureus</name>
    <name type="common">Fire moss</name>
    <name type="synonym">Dicranum purpureum</name>
    <dbReference type="NCBI Taxonomy" id="3225"/>
    <lineage>
        <taxon>Eukaryota</taxon>
        <taxon>Viridiplantae</taxon>
        <taxon>Streptophyta</taxon>
        <taxon>Embryophyta</taxon>
        <taxon>Bryophyta</taxon>
        <taxon>Bryophytina</taxon>
        <taxon>Bryopsida</taxon>
        <taxon>Dicranidae</taxon>
        <taxon>Pseudoditrichales</taxon>
        <taxon>Ditrichaceae</taxon>
        <taxon>Ceratodon</taxon>
    </lineage>
</organism>
<evidence type="ECO:0000256" key="4">
    <source>
        <dbReference type="ARBA" id="ARBA00022475"/>
    </source>
</evidence>
<protein>
    <submittedName>
        <fullName evidence="11">Uncharacterized protein</fullName>
    </submittedName>
</protein>
<dbReference type="InterPro" id="IPR005225">
    <property type="entry name" value="Small_GTP-bd"/>
</dbReference>
<dbReference type="CDD" id="cd01863">
    <property type="entry name" value="Rab18"/>
    <property type="match status" value="1"/>
</dbReference>
<dbReference type="SMART" id="SM00177">
    <property type="entry name" value="ARF"/>
    <property type="match status" value="1"/>
</dbReference>
<keyword evidence="12" id="KW-1185">Reference proteome</keyword>
<dbReference type="Pfam" id="PF00071">
    <property type="entry name" value="Ras"/>
    <property type="match status" value="1"/>
</dbReference>
<dbReference type="SMART" id="SM00175">
    <property type="entry name" value="RAB"/>
    <property type="match status" value="1"/>
</dbReference>
<keyword evidence="3" id="KW-0813">Transport</keyword>
<dbReference type="PROSITE" id="PS51421">
    <property type="entry name" value="RAS"/>
    <property type="match status" value="1"/>
</dbReference>
<comment type="similarity">
    <text evidence="2">Belongs to the small GTPase superfamily. Rab family.</text>
</comment>
<dbReference type="SUPFAM" id="SSF52540">
    <property type="entry name" value="P-loop containing nucleoside triphosphate hydrolases"/>
    <property type="match status" value="1"/>
</dbReference>
<dbReference type="GO" id="GO:0005886">
    <property type="term" value="C:plasma membrane"/>
    <property type="evidence" value="ECO:0007669"/>
    <property type="project" value="UniProtKB-SubCell"/>
</dbReference>
<keyword evidence="6" id="KW-0653">Protein transport</keyword>
<sequence length="211" mass="23476">MAGMSEDFDHLFKVLLIGNSGVGKSSLLLRFTAGKFDDMSPTIGVDFKVKMLSLQGKRLKLTIWDTAGQERFRTLTSSYYRGAQGIILVYDVTRRATFTDLSDVWLKEVDRFSTNRDCIKMLIGNKVDLEESERVVTKKEGIAFARQHGCLFLEASAKTSINVQRCFEELVHKIIETPSLTADTTQLKSNLLRPDHASDQGSLTPGGACSC</sequence>
<evidence type="ECO:0000256" key="6">
    <source>
        <dbReference type="ARBA" id="ARBA00022927"/>
    </source>
</evidence>
<dbReference type="GO" id="GO:0005525">
    <property type="term" value="F:GTP binding"/>
    <property type="evidence" value="ECO:0007669"/>
    <property type="project" value="UniProtKB-KW"/>
</dbReference>
<keyword evidence="5" id="KW-0547">Nucleotide-binding</keyword>
<dbReference type="Proteomes" id="UP000822688">
    <property type="component" value="Chromosome 2"/>
</dbReference>
<comment type="function">
    <text evidence="10">Intracellular vesicle trafficking and protein transport.</text>
</comment>
<dbReference type="InterPro" id="IPR050227">
    <property type="entry name" value="Rab"/>
</dbReference>
<proteinExistence type="inferred from homology"/>
<dbReference type="AlphaFoldDB" id="A0A8T0IXB8"/>
<evidence type="ECO:0000256" key="1">
    <source>
        <dbReference type="ARBA" id="ARBA00004342"/>
    </source>
</evidence>
<dbReference type="SMART" id="SM00174">
    <property type="entry name" value="RHO"/>
    <property type="match status" value="1"/>
</dbReference>
<evidence type="ECO:0000313" key="11">
    <source>
        <dbReference type="EMBL" id="KAG0587013.1"/>
    </source>
</evidence>
<dbReference type="NCBIfam" id="TIGR00231">
    <property type="entry name" value="small_GTP"/>
    <property type="match status" value="1"/>
</dbReference>
<dbReference type="GO" id="GO:0015031">
    <property type="term" value="P:protein transport"/>
    <property type="evidence" value="ECO:0007669"/>
    <property type="project" value="UniProtKB-KW"/>
</dbReference>
<evidence type="ECO:0000256" key="8">
    <source>
        <dbReference type="ARBA" id="ARBA00023136"/>
    </source>
</evidence>
<dbReference type="PANTHER" id="PTHR47977">
    <property type="entry name" value="RAS-RELATED PROTEIN RAB"/>
    <property type="match status" value="1"/>
</dbReference>
<dbReference type="PROSITE" id="PS51419">
    <property type="entry name" value="RAB"/>
    <property type="match status" value="1"/>
</dbReference>
<evidence type="ECO:0000256" key="3">
    <source>
        <dbReference type="ARBA" id="ARBA00022448"/>
    </source>
</evidence>
<keyword evidence="9" id="KW-0449">Lipoprotein</keyword>
<evidence type="ECO:0000256" key="2">
    <source>
        <dbReference type="ARBA" id="ARBA00006270"/>
    </source>
</evidence>
<accession>A0A8T0IXB8</accession>
<gene>
    <name evidence="11" type="ORF">KC19_2G134400</name>
</gene>
<dbReference type="FunFam" id="3.40.50.300:FF:000456">
    <property type="entry name" value="Ras-related protein RABC1"/>
    <property type="match status" value="1"/>
</dbReference>
<dbReference type="GO" id="GO:0003924">
    <property type="term" value="F:GTPase activity"/>
    <property type="evidence" value="ECO:0007669"/>
    <property type="project" value="InterPro"/>
</dbReference>
<keyword evidence="7" id="KW-0342">GTP-binding</keyword>
<comment type="caution">
    <text evidence="11">The sequence shown here is derived from an EMBL/GenBank/DDBJ whole genome shotgun (WGS) entry which is preliminary data.</text>
</comment>
<keyword evidence="4" id="KW-1003">Cell membrane</keyword>
<dbReference type="EMBL" id="CM026422">
    <property type="protein sequence ID" value="KAG0587013.1"/>
    <property type="molecule type" value="Genomic_DNA"/>
</dbReference>
<dbReference type="InterPro" id="IPR001806">
    <property type="entry name" value="Small_GTPase"/>
</dbReference>
<dbReference type="InterPro" id="IPR027417">
    <property type="entry name" value="P-loop_NTPase"/>
</dbReference>
<reference evidence="11" key="1">
    <citation type="submission" date="2020-06" db="EMBL/GenBank/DDBJ databases">
        <title>WGS assembly of Ceratodon purpureus strain R40.</title>
        <authorList>
            <person name="Carey S.B."/>
            <person name="Jenkins J."/>
            <person name="Shu S."/>
            <person name="Lovell J.T."/>
            <person name="Sreedasyam A."/>
            <person name="Maumus F."/>
            <person name="Tiley G.P."/>
            <person name="Fernandez-Pozo N."/>
            <person name="Barry K."/>
            <person name="Chen C."/>
            <person name="Wang M."/>
            <person name="Lipzen A."/>
            <person name="Daum C."/>
            <person name="Saski C.A."/>
            <person name="Payton A.C."/>
            <person name="Mcbreen J.C."/>
            <person name="Conrad R.E."/>
            <person name="Kollar L.M."/>
            <person name="Olsson S."/>
            <person name="Huttunen S."/>
            <person name="Landis J.B."/>
            <person name="Wickett N.J."/>
            <person name="Johnson M.G."/>
            <person name="Rensing S.A."/>
            <person name="Grimwood J."/>
            <person name="Schmutz J."/>
            <person name="Mcdaniel S.F."/>
        </authorList>
    </citation>
    <scope>NUCLEOTIDE SEQUENCE</scope>
    <source>
        <strain evidence="11">R40</strain>
    </source>
</reference>
<dbReference type="PROSITE" id="PS51420">
    <property type="entry name" value="RHO"/>
    <property type="match status" value="1"/>
</dbReference>
<comment type="subcellular location">
    <subcellularLocation>
        <location evidence="1">Cell membrane</location>
        <topology evidence="1">Lipid-anchor</topology>
        <orientation evidence="1">Cytoplasmic side</orientation>
    </subcellularLocation>
</comment>
<evidence type="ECO:0000256" key="10">
    <source>
        <dbReference type="ARBA" id="ARBA00060176"/>
    </source>
</evidence>